<dbReference type="PROSITE" id="PS50937">
    <property type="entry name" value="HTH_MERR_2"/>
    <property type="match status" value="1"/>
</dbReference>
<dbReference type="SMART" id="SM00422">
    <property type="entry name" value="HTH_MERR"/>
    <property type="match status" value="1"/>
</dbReference>
<dbReference type="RefSeq" id="WP_275116438.1">
    <property type="nucleotide sequence ID" value="NZ_JAOTPO010000001.1"/>
</dbReference>
<dbReference type="InterPro" id="IPR009061">
    <property type="entry name" value="DNA-bd_dom_put_sf"/>
</dbReference>
<dbReference type="EMBL" id="JAOTPO010000001">
    <property type="protein sequence ID" value="MDE5411801.1"/>
    <property type="molecule type" value="Genomic_DNA"/>
</dbReference>
<keyword evidence="5" id="KW-0175">Coiled coil</keyword>
<dbReference type="Proteomes" id="UP001148125">
    <property type="component" value="Unassembled WGS sequence"/>
</dbReference>
<name>A0ABT5V8M1_9BACI</name>
<protein>
    <submittedName>
        <fullName evidence="7">MerR family transcriptional regulator</fullName>
    </submittedName>
</protein>
<dbReference type="InterPro" id="IPR000551">
    <property type="entry name" value="MerR-type_HTH_dom"/>
</dbReference>
<dbReference type="PANTHER" id="PTHR30204">
    <property type="entry name" value="REDOX-CYCLING DRUG-SENSING TRANSCRIPTIONAL ACTIVATOR SOXR"/>
    <property type="match status" value="1"/>
</dbReference>
<keyword evidence="3" id="KW-0238">DNA-binding</keyword>
<accession>A0ABT5V8M1</accession>
<evidence type="ECO:0000256" key="3">
    <source>
        <dbReference type="ARBA" id="ARBA00023125"/>
    </source>
</evidence>
<evidence type="ECO:0000259" key="6">
    <source>
        <dbReference type="PROSITE" id="PS50937"/>
    </source>
</evidence>
<evidence type="ECO:0000256" key="5">
    <source>
        <dbReference type="SAM" id="Coils"/>
    </source>
</evidence>
<sequence length="243" mass="29181">MGNVIQKYSTKEVSRLLKIPVGNLRKWERTFEGMLYVQRTKTGARLYTDYEIDTLKKIKLLKDKNIKDEDVKYILETNIQVEYNDESDEKEESEDYNQYEMMISMQQETVESVEKLTNSIFSFKDEVLQETKEEIKNEVKKEINLGHNKTTSLVQSYSQMLLDTSDQTKDELQRLRQEIEQENEEKLFIHQKLEEREVHFREFVQHFRETAASKQEQTIKNKVSKWLSQFTKDKKEDTIKPHY</sequence>
<gene>
    <name evidence="7" type="ORF">N7Z68_00210</name>
</gene>
<evidence type="ECO:0000256" key="2">
    <source>
        <dbReference type="ARBA" id="ARBA00023015"/>
    </source>
</evidence>
<dbReference type="PANTHER" id="PTHR30204:SF69">
    <property type="entry name" value="MERR-FAMILY TRANSCRIPTIONAL REGULATOR"/>
    <property type="match status" value="1"/>
</dbReference>
<feature type="coiled-coil region" evidence="5">
    <location>
        <begin position="158"/>
        <end position="196"/>
    </location>
</feature>
<evidence type="ECO:0000256" key="4">
    <source>
        <dbReference type="ARBA" id="ARBA00023163"/>
    </source>
</evidence>
<keyword evidence="8" id="KW-1185">Reference proteome</keyword>
<reference evidence="7" key="1">
    <citation type="submission" date="2024-05" db="EMBL/GenBank/DDBJ databases">
        <title>Alkalihalobacillus sp. strain MEB203 novel alkaliphilic bacterium from Lonar Lake, India.</title>
        <authorList>
            <person name="Joshi A."/>
            <person name="Thite S."/>
            <person name="Mengade P."/>
        </authorList>
    </citation>
    <scope>NUCLEOTIDE SEQUENCE</scope>
    <source>
        <strain evidence="7">MEB 203</strain>
    </source>
</reference>
<organism evidence="7 8">
    <name type="scientific">Alkalihalobacterium chitinilyticum</name>
    <dbReference type="NCBI Taxonomy" id="2980103"/>
    <lineage>
        <taxon>Bacteria</taxon>
        <taxon>Bacillati</taxon>
        <taxon>Bacillota</taxon>
        <taxon>Bacilli</taxon>
        <taxon>Bacillales</taxon>
        <taxon>Bacillaceae</taxon>
        <taxon>Alkalihalobacterium</taxon>
    </lineage>
</organism>
<keyword evidence="1" id="KW-0678">Repressor</keyword>
<dbReference type="Pfam" id="PF13411">
    <property type="entry name" value="MerR_1"/>
    <property type="match status" value="1"/>
</dbReference>
<dbReference type="Gene3D" id="1.10.1660.10">
    <property type="match status" value="1"/>
</dbReference>
<evidence type="ECO:0000313" key="7">
    <source>
        <dbReference type="EMBL" id="MDE5411801.1"/>
    </source>
</evidence>
<comment type="caution">
    <text evidence="7">The sequence shown here is derived from an EMBL/GenBank/DDBJ whole genome shotgun (WGS) entry which is preliminary data.</text>
</comment>
<keyword evidence="2" id="KW-0805">Transcription regulation</keyword>
<evidence type="ECO:0000256" key="1">
    <source>
        <dbReference type="ARBA" id="ARBA00022491"/>
    </source>
</evidence>
<proteinExistence type="predicted"/>
<dbReference type="SUPFAM" id="SSF46955">
    <property type="entry name" value="Putative DNA-binding domain"/>
    <property type="match status" value="1"/>
</dbReference>
<feature type="domain" description="HTH merR-type" evidence="6">
    <location>
        <begin position="7"/>
        <end position="77"/>
    </location>
</feature>
<evidence type="ECO:0000313" key="8">
    <source>
        <dbReference type="Proteomes" id="UP001148125"/>
    </source>
</evidence>
<keyword evidence="4" id="KW-0804">Transcription</keyword>
<dbReference type="InterPro" id="IPR047057">
    <property type="entry name" value="MerR_fam"/>
</dbReference>